<accession>A0A2G2VB53</accession>
<name>A0A2G2VB53_CAPBA</name>
<organism evidence="1 2">
    <name type="scientific">Capsicum baccatum</name>
    <name type="common">Peruvian pepper</name>
    <dbReference type="NCBI Taxonomy" id="33114"/>
    <lineage>
        <taxon>Eukaryota</taxon>
        <taxon>Viridiplantae</taxon>
        <taxon>Streptophyta</taxon>
        <taxon>Embryophyta</taxon>
        <taxon>Tracheophyta</taxon>
        <taxon>Spermatophyta</taxon>
        <taxon>Magnoliopsida</taxon>
        <taxon>eudicotyledons</taxon>
        <taxon>Gunneridae</taxon>
        <taxon>Pentapetalae</taxon>
        <taxon>asterids</taxon>
        <taxon>lamiids</taxon>
        <taxon>Solanales</taxon>
        <taxon>Solanaceae</taxon>
        <taxon>Solanoideae</taxon>
        <taxon>Capsiceae</taxon>
        <taxon>Capsicum</taxon>
    </lineage>
</organism>
<reference evidence="2" key="2">
    <citation type="journal article" date="2017" name="J. Anim. Genet.">
        <title>Multiple reference genome sequences of hot pepper reveal the massive evolution of plant disease resistance genes by retroduplication.</title>
        <authorList>
            <person name="Kim S."/>
            <person name="Park J."/>
            <person name="Yeom S.-I."/>
            <person name="Kim Y.-M."/>
            <person name="Seo E."/>
            <person name="Kim K.-T."/>
            <person name="Kim M.-S."/>
            <person name="Lee J.M."/>
            <person name="Cheong K."/>
            <person name="Shin H.-S."/>
            <person name="Kim S.-B."/>
            <person name="Han K."/>
            <person name="Lee J."/>
            <person name="Park M."/>
            <person name="Lee H.-A."/>
            <person name="Lee H.-Y."/>
            <person name="Lee Y."/>
            <person name="Oh S."/>
            <person name="Lee J.H."/>
            <person name="Choi E."/>
            <person name="Choi E."/>
            <person name="Lee S.E."/>
            <person name="Jeon J."/>
            <person name="Kim H."/>
            <person name="Choi G."/>
            <person name="Song H."/>
            <person name="Lee J."/>
            <person name="Lee S.-C."/>
            <person name="Kwon J.-K."/>
            <person name="Lee H.-Y."/>
            <person name="Koo N."/>
            <person name="Hong Y."/>
            <person name="Kim R.W."/>
            <person name="Kang W.-H."/>
            <person name="Huh J.H."/>
            <person name="Kang B.-C."/>
            <person name="Yang T.-J."/>
            <person name="Lee Y.-H."/>
            <person name="Bennetzen J.L."/>
            <person name="Choi D."/>
        </authorList>
    </citation>
    <scope>NUCLEOTIDE SEQUENCE [LARGE SCALE GENOMIC DNA]</scope>
    <source>
        <strain evidence="2">cv. PBC81</strain>
    </source>
</reference>
<reference evidence="1 2" key="1">
    <citation type="journal article" date="2017" name="Genome Biol.">
        <title>New reference genome sequences of hot pepper reveal the massive evolution of plant disease-resistance genes by retroduplication.</title>
        <authorList>
            <person name="Kim S."/>
            <person name="Park J."/>
            <person name="Yeom S.I."/>
            <person name="Kim Y.M."/>
            <person name="Seo E."/>
            <person name="Kim K.T."/>
            <person name="Kim M.S."/>
            <person name="Lee J.M."/>
            <person name="Cheong K."/>
            <person name="Shin H.S."/>
            <person name="Kim S.B."/>
            <person name="Han K."/>
            <person name="Lee J."/>
            <person name="Park M."/>
            <person name="Lee H.A."/>
            <person name="Lee H.Y."/>
            <person name="Lee Y."/>
            <person name="Oh S."/>
            <person name="Lee J.H."/>
            <person name="Choi E."/>
            <person name="Choi E."/>
            <person name="Lee S.E."/>
            <person name="Jeon J."/>
            <person name="Kim H."/>
            <person name="Choi G."/>
            <person name="Song H."/>
            <person name="Lee J."/>
            <person name="Lee S.C."/>
            <person name="Kwon J.K."/>
            <person name="Lee H.Y."/>
            <person name="Koo N."/>
            <person name="Hong Y."/>
            <person name="Kim R.W."/>
            <person name="Kang W.H."/>
            <person name="Huh J.H."/>
            <person name="Kang B.C."/>
            <person name="Yang T.J."/>
            <person name="Lee Y.H."/>
            <person name="Bennetzen J.L."/>
            <person name="Choi D."/>
        </authorList>
    </citation>
    <scope>NUCLEOTIDE SEQUENCE [LARGE SCALE GENOMIC DNA]</scope>
    <source>
        <strain evidence="2">cv. PBC81</strain>
    </source>
</reference>
<protein>
    <submittedName>
        <fullName evidence="1">Uncharacterized protein</fullName>
    </submittedName>
</protein>
<proteinExistence type="predicted"/>
<evidence type="ECO:0000313" key="1">
    <source>
        <dbReference type="EMBL" id="PHT30220.1"/>
    </source>
</evidence>
<comment type="caution">
    <text evidence="1">The sequence shown here is derived from an EMBL/GenBank/DDBJ whole genome shotgun (WGS) entry which is preliminary data.</text>
</comment>
<dbReference type="Proteomes" id="UP000224567">
    <property type="component" value="Unassembled WGS sequence"/>
</dbReference>
<gene>
    <name evidence="1" type="ORF">CQW23_30190</name>
</gene>
<keyword evidence="2" id="KW-1185">Reference proteome</keyword>
<evidence type="ECO:0000313" key="2">
    <source>
        <dbReference type="Proteomes" id="UP000224567"/>
    </source>
</evidence>
<dbReference type="AlphaFoldDB" id="A0A2G2VB53"/>
<dbReference type="OrthoDB" id="723894at2759"/>
<sequence>MTTFVLLEISLVAFIAIDHHWEKAFSLFLAIFLRALVSSPKINHDMEGDYDAIGRTREPLVDPRLGQISGLAKGDARGCHSDIWSSRMREKVAGIPWN</sequence>
<dbReference type="EMBL" id="MLFT02000050">
    <property type="protein sequence ID" value="PHT30220.1"/>
    <property type="molecule type" value="Genomic_DNA"/>
</dbReference>